<evidence type="ECO:0000313" key="2">
    <source>
        <dbReference type="Proteomes" id="UP001283361"/>
    </source>
</evidence>
<sequence>MTYVDSTADGQKKFVEDVSYHDISCSNDGDIASHAAVIATGTCYRYLKPEKKVMKKFEKSKFVLTEHSRWEASTVSRDSPGAAWSWTEIIPAGFLAYNNSSPPL</sequence>
<dbReference type="AlphaFoldDB" id="A0AAE0ZNC8"/>
<proteinExistence type="predicted"/>
<accession>A0AAE0ZNC8</accession>
<gene>
    <name evidence="1" type="ORF">RRG08_017102</name>
</gene>
<dbReference type="Proteomes" id="UP001283361">
    <property type="component" value="Unassembled WGS sequence"/>
</dbReference>
<protein>
    <submittedName>
        <fullName evidence="1">Uncharacterized protein</fullName>
    </submittedName>
</protein>
<keyword evidence="2" id="KW-1185">Reference proteome</keyword>
<name>A0AAE0ZNC8_9GAST</name>
<organism evidence="1 2">
    <name type="scientific">Elysia crispata</name>
    <name type="common">lettuce slug</name>
    <dbReference type="NCBI Taxonomy" id="231223"/>
    <lineage>
        <taxon>Eukaryota</taxon>
        <taxon>Metazoa</taxon>
        <taxon>Spiralia</taxon>
        <taxon>Lophotrochozoa</taxon>
        <taxon>Mollusca</taxon>
        <taxon>Gastropoda</taxon>
        <taxon>Heterobranchia</taxon>
        <taxon>Euthyneura</taxon>
        <taxon>Panpulmonata</taxon>
        <taxon>Sacoglossa</taxon>
        <taxon>Placobranchoidea</taxon>
        <taxon>Plakobranchidae</taxon>
        <taxon>Elysia</taxon>
    </lineage>
</organism>
<reference evidence="1" key="1">
    <citation type="journal article" date="2023" name="G3 (Bethesda)">
        <title>A reference genome for the long-term kleptoplast-retaining sea slug Elysia crispata morphotype clarki.</title>
        <authorList>
            <person name="Eastman K.E."/>
            <person name="Pendleton A.L."/>
            <person name="Shaikh M.A."/>
            <person name="Suttiyut T."/>
            <person name="Ogas R."/>
            <person name="Tomko P."/>
            <person name="Gavelis G."/>
            <person name="Widhalm J.R."/>
            <person name="Wisecaver J.H."/>
        </authorList>
    </citation>
    <scope>NUCLEOTIDE SEQUENCE</scope>
    <source>
        <strain evidence="1">ECLA1</strain>
    </source>
</reference>
<evidence type="ECO:0000313" key="1">
    <source>
        <dbReference type="EMBL" id="KAK3772565.1"/>
    </source>
</evidence>
<dbReference type="EMBL" id="JAWDGP010003618">
    <property type="protein sequence ID" value="KAK3772565.1"/>
    <property type="molecule type" value="Genomic_DNA"/>
</dbReference>
<comment type="caution">
    <text evidence="1">The sequence shown here is derived from an EMBL/GenBank/DDBJ whole genome shotgun (WGS) entry which is preliminary data.</text>
</comment>